<dbReference type="Proteomes" id="UP000887013">
    <property type="component" value="Unassembled WGS sequence"/>
</dbReference>
<proteinExistence type="predicted"/>
<evidence type="ECO:0000313" key="2">
    <source>
        <dbReference type="EMBL" id="GFS79829.1"/>
    </source>
</evidence>
<accession>A0A8X6MV58</accession>
<protein>
    <submittedName>
        <fullName evidence="2">Uncharacterized protein</fullName>
    </submittedName>
</protein>
<name>A0A8X6MV58_NEPPI</name>
<dbReference type="EMBL" id="BMAW01097491">
    <property type="protein sequence ID" value="GFS79829.1"/>
    <property type="molecule type" value="Genomic_DNA"/>
</dbReference>
<dbReference type="AlphaFoldDB" id="A0A8X6MV58"/>
<organism evidence="2 3">
    <name type="scientific">Nephila pilipes</name>
    <name type="common">Giant wood spider</name>
    <name type="synonym">Nephila maculata</name>
    <dbReference type="NCBI Taxonomy" id="299642"/>
    <lineage>
        <taxon>Eukaryota</taxon>
        <taxon>Metazoa</taxon>
        <taxon>Ecdysozoa</taxon>
        <taxon>Arthropoda</taxon>
        <taxon>Chelicerata</taxon>
        <taxon>Arachnida</taxon>
        <taxon>Araneae</taxon>
        <taxon>Araneomorphae</taxon>
        <taxon>Entelegynae</taxon>
        <taxon>Araneoidea</taxon>
        <taxon>Nephilidae</taxon>
        <taxon>Nephila</taxon>
    </lineage>
</organism>
<gene>
    <name evidence="2" type="ORF">NPIL_409931</name>
</gene>
<reference evidence="2" key="1">
    <citation type="submission" date="2020-08" db="EMBL/GenBank/DDBJ databases">
        <title>Multicomponent nature underlies the extraordinary mechanical properties of spider dragline silk.</title>
        <authorList>
            <person name="Kono N."/>
            <person name="Nakamura H."/>
            <person name="Mori M."/>
            <person name="Yoshida Y."/>
            <person name="Ohtoshi R."/>
            <person name="Malay A.D."/>
            <person name="Moran D.A.P."/>
            <person name="Tomita M."/>
            <person name="Numata K."/>
            <person name="Arakawa K."/>
        </authorList>
    </citation>
    <scope>NUCLEOTIDE SEQUENCE</scope>
</reference>
<sequence length="232" mass="26181">MPIDMTKEDIAKKLAEQSIHIEDMYVIMNKKSNLAMPLLSSRAKNPDNQMYISQINYIKVNMEVFRKKYSSVQYNSGQGFFHPSNFCKRAAKCVKCAGNLQTKDCSKIIESLPKCEPCKFPAVSHNTGKPCTNAETTGKYIEATRRELRTKPGAPAAFKKKLTAVNSLFPTRKKGNQDRTNISKNIERKPSNDRPADLVRRTAASIFLKYLDSAAPHLTSPRKVQKNLKIPK</sequence>
<comment type="caution">
    <text evidence="2">The sequence shown here is derived from an EMBL/GenBank/DDBJ whole genome shotgun (WGS) entry which is preliminary data.</text>
</comment>
<feature type="compositionally biased region" description="Basic and acidic residues" evidence="1">
    <location>
        <begin position="185"/>
        <end position="195"/>
    </location>
</feature>
<keyword evidence="3" id="KW-1185">Reference proteome</keyword>
<dbReference type="OrthoDB" id="8063754at2759"/>
<feature type="region of interest" description="Disordered" evidence="1">
    <location>
        <begin position="171"/>
        <end position="195"/>
    </location>
</feature>
<evidence type="ECO:0000313" key="3">
    <source>
        <dbReference type="Proteomes" id="UP000887013"/>
    </source>
</evidence>
<evidence type="ECO:0000256" key="1">
    <source>
        <dbReference type="SAM" id="MobiDB-lite"/>
    </source>
</evidence>